<reference evidence="2" key="1">
    <citation type="journal article" date="2014" name="PLoS ONE">
        <title>Transcriptome-Based Identification of ABC Transporters in the Western Tarnished Plant Bug Lygus hesperus.</title>
        <authorList>
            <person name="Hull J.J."/>
            <person name="Chaney K."/>
            <person name="Geib S.M."/>
            <person name="Fabrick J.A."/>
            <person name="Brent C.S."/>
            <person name="Walsh D."/>
            <person name="Lavine L.C."/>
        </authorList>
    </citation>
    <scope>NUCLEOTIDE SEQUENCE</scope>
</reference>
<dbReference type="AlphaFoldDB" id="A0A0A9YAR1"/>
<keyword evidence="1" id="KW-0472">Membrane</keyword>
<reference evidence="2" key="2">
    <citation type="submission" date="2014-07" db="EMBL/GenBank/DDBJ databases">
        <authorList>
            <person name="Hull J."/>
        </authorList>
    </citation>
    <scope>NUCLEOTIDE SEQUENCE</scope>
</reference>
<proteinExistence type="predicted"/>
<name>A0A0A9YAR1_LYGHE</name>
<feature type="transmembrane region" description="Helical" evidence="1">
    <location>
        <begin position="6"/>
        <end position="30"/>
    </location>
</feature>
<sequence length="333" mass="36864">CFFKRLFLWIFMIRAFVLVASFFLLSAVILGCSARRWLPIHLAKYATGLVSPGSQTTSICDKLTPTTCSAQVPVTTSCQSPPGANVSKENGSEIIKGGNLDTQKTTLSAKPTCPTSPSTKKCTGTREICRFTLPATPTYRKFMIGIHRERADACSTESCCHPGGGRPKHPDEFQETGVPKDSTYRAALTGELAERIVDKIFKKSAEKGNPIINPITTKDQLKALAKILRSSTLEREGCCYKLSGELRCFLAFLLLQRPTRRKRSCGCLIENERSGGQCSLLKPISTLNMKTFARILILADFNSLSVCMGSNLLHYQTFHEKKRETPKQSEEPR</sequence>
<evidence type="ECO:0000256" key="1">
    <source>
        <dbReference type="SAM" id="Phobius"/>
    </source>
</evidence>
<keyword evidence="1" id="KW-0812">Transmembrane</keyword>
<accession>A0A0A9YAR1</accession>
<dbReference type="EMBL" id="GBHO01017014">
    <property type="protein sequence ID" value="JAG26590.1"/>
    <property type="molecule type" value="Transcribed_RNA"/>
</dbReference>
<keyword evidence="1" id="KW-1133">Transmembrane helix</keyword>
<gene>
    <name evidence="2" type="primary">Pde1c_0</name>
    <name evidence="2" type="ORF">CM83_4632</name>
</gene>
<feature type="non-terminal residue" evidence="2">
    <location>
        <position position="333"/>
    </location>
</feature>
<protein>
    <submittedName>
        <fullName evidence="2">Calcium/calmodulin-dependent 3',5'-cyclic nucleotide phosphodiesterase 1C</fullName>
    </submittedName>
</protein>
<feature type="non-terminal residue" evidence="2">
    <location>
        <position position="1"/>
    </location>
</feature>
<organism evidence="2">
    <name type="scientific">Lygus hesperus</name>
    <name type="common">Western plant bug</name>
    <dbReference type="NCBI Taxonomy" id="30085"/>
    <lineage>
        <taxon>Eukaryota</taxon>
        <taxon>Metazoa</taxon>
        <taxon>Ecdysozoa</taxon>
        <taxon>Arthropoda</taxon>
        <taxon>Hexapoda</taxon>
        <taxon>Insecta</taxon>
        <taxon>Pterygota</taxon>
        <taxon>Neoptera</taxon>
        <taxon>Paraneoptera</taxon>
        <taxon>Hemiptera</taxon>
        <taxon>Heteroptera</taxon>
        <taxon>Panheteroptera</taxon>
        <taxon>Cimicomorpha</taxon>
        <taxon>Miridae</taxon>
        <taxon>Mirini</taxon>
        <taxon>Lygus</taxon>
    </lineage>
</organism>
<evidence type="ECO:0000313" key="2">
    <source>
        <dbReference type="EMBL" id="JAG26590.1"/>
    </source>
</evidence>